<sequence length="195" mass="20838">MIITNWGDDFACSVASPQLPGIVAAYDEHPDAMELFTLAVDAGLSPDGSIDVHVQQAMEFAGKQFFVRARHDHRQDERGKLAAQIGQELAHDPGLQAYVDADRFDDAVVVATLPSDRIHDVMEGADDNAPLTIGMRTADGSVHYIGMLSVTSDSRGRRLSDLGLDASSTIGAVFASLGTDPSTSQHQHGRILVVA</sequence>
<dbReference type="EMBL" id="CP047898">
    <property type="protein sequence ID" value="QHK21865.1"/>
    <property type="molecule type" value="Genomic_DNA"/>
</dbReference>
<accession>A0A6P1NMI1</accession>
<name>A0A6P1NMI1_9MICC</name>
<dbReference type="AlphaFoldDB" id="A0A6P1NMI1"/>
<reference evidence="1 2" key="1">
    <citation type="submission" date="2020-01" db="EMBL/GenBank/DDBJ databases">
        <title>Pseudarthrobacter psychrotolerans sp. nov., isolated from antarctic soil.</title>
        <authorList>
            <person name="Shin Y."/>
            <person name="Park W."/>
        </authorList>
    </citation>
    <scope>NUCLEOTIDE SEQUENCE [LARGE SCALE GENOMIC DNA]</scope>
    <source>
        <strain evidence="1 2">YJ56</strain>
    </source>
</reference>
<dbReference type="Proteomes" id="UP000464186">
    <property type="component" value="Chromosome"/>
</dbReference>
<evidence type="ECO:0000313" key="1">
    <source>
        <dbReference type="EMBL" id="QHK21865.1"/>
    </source>
</evidence>
<protein>
    <submittedName>
        <fullName evidence="1">Uncharacterized protein</fullName>
    </submittedName>
</protein>
<evidence type="ECO:0000313" key="2">
    <source>
        <dbReference type="Proteomes" id="UP000464186"/>
    </source>
</evidence>
<organism evidence="1 2">
    <name type="scientific">Pseudarthrobacter psychrotolerans</name>
    <dbReference type="NCBI Taxonomy" id="2697569"/>
    <lineage>
        <taxon>Bacteria</taxon>
        <taxon>Bacillati</taxon>
        <taxon>Actinomycetota</taxon>
        <taxon>Actinomycetes</taxon>
        <taxon>Micrococcales</taxon>
        <taxon>Micrococcaceae</taxon>
        <taxon>Pseudarthrobacter</taxon>
    </lineage>
</organism>
<keyword evidence="2" id="KW-1185">Reference proteome</keyword>
<dbReference type="KEGG" id="psey:GU243_21815"/>
<gene>
    <name evidence="1" type="ORF">GU243_21815</name>
</gene>
<proteinExistence type="predicted"/>